<evidence type="ECO:0000259" key="2">
    <source>
        <dbReference type="PROSITE" id="PS51089"/>
    </source>
</evidence>
<dbReference type="RefSeq" id="XP_004362662.1">
    <property type="nucleotide sequence ID" value="XM_004362605.1"/>
</dbReference>
<dbReference type="PANTHER" id="PTHR13318:SF247">
    <property type="entry name" value="GH16156P"/>
    <property type="match status" value="1"/>
</dbReference>
<evidence type="ECO:0000313" key="3">
    <source>
        <dbReference type="EMBL" id="EGG24811.1"/>
    </source>
</evidence>
<dbReference type="Proteomes" id="UP000007797">
    <property type="component" value="Unassembled WGS sequence"/>
</dbReference>
<keyword evidence="4" id="KW-1185">Reference proteome</keyword>
<dbReference type="STRING" id="1054147.F4PGH7"/>
<name>F4PGH7_CACFS</name>
<dbReference type="Gene3D" id="3.80.10.10">
    <property type="entry name" value="Ribonuclease Inhibitor"/>
    <property type="match status" value="2"/>
</dbReference>
<evidence type="ECO:0000256" key="1">
    <source>
        <dbReference type="SAM" id="MobiDB-lite"/>
    </source>
</evidence>
<dbReference type="PANTHER" id="PTHR13318">
    <property type="entry name" value="PARTNER OF PAIRED, ISOFORM B-RELATED"/>
    <property type="match status" value="1"/>
</dbReference>
<dbReference type="GO" id="GO:0031146">
    <property type="term" value="P:SCF-dependent proteasomal ubiquitin-dependent protein catabolic process"/>
    <property type="evidence" value="ECO:0007669"/>
    <property type="project" value="TreeGrafter"/>
</dbReference>
<dbReference type="OrthoDB" id="550575at2759"/>
<gene>
    <name evidence="3" type="ORF">DFA_03056</name>
</gene>
<dbReference type="OMA" id="ITHMEAR"/>
<sequence>MIAVEALPSLAQLKNLRRLDVSKCKIGSEVIFALASLPLLIELNLRNENRLSDDTFTKGGFPWHHLVSLDLTSCSKLSDVSFVSLPPCPNFQTLILESCYNLTDVTINSISTKMTSLTKLSLKGCKFITDSSLVPLSQRLSKLQDLKLSRCHSITSVSLQAIATNLCNTLDKIDLSMCPQLEESSIQNLIIQCPKLISVNLSENPNITQNTLTIINDLTNLLHLKLDSCPKLIDDGSLTFSNLEKLQTLSIQKLQISHQSFLNMTTVLSKLTYISLKQCYHLNELSFTGLNLLTQLEYLDLSNNSRVLDGTMISICNHLKNLKHLDLTLCIRLTTKSFLQIGKHLQSLETLILSGCANLNDANVIHLAENLCLLRHLDLSSAGLLTDRSVHFLADHLLYLEKLFLRECNNITQAAIDYIKSKCTLFRLTRLSLHSLPLVGELRNASPSEILKPIKINEGTTSEWRLQAKERANKQKELEKTESLQREQEKRMQLLQQQKEEVEARLKKKKREEEEQAKKIEVVEIRYRDYEESLGYKELLQRPVTNPPIDPNNLEKYLNDESFQQVFHLKKSTFYSLPKWKSDKLKKDLNLF</sequence>
<dbReference type="GO" id="GO:0007010">
    <property type="term" value="P:cytoskeleton organization"/>
    <property type="evidence" value="ECO:0007669"/>
    <property type="project" value="InterPro"/>
</dbReference>
<dbReference type="SUPFAM" id="SSF52047">
    <property type="entry name" value="RNI-like"/>
    <property type="match status" value="2"/>
</dbReference>
<dbReference type="GO" id="GO:0003779">
    <property type="term" value="F:actin binding"/>
    <property type="evidence" value="ECO:0007669"/>
    <property type="project" value="InterPro"/>
</dbReference>
<dbReference type="Pfam" id="PF02209">
    <property type="entry name" value="VHP"/>
    <property type="match status" value="1"/>
</dbReference>
<accession>F4PGH7</accession>
<dbReference type="Gene3D" id="1.10.950.10">
    <property type="entry name" value="Villin headpiece domain"/>
    <property type="match status" value="1"/>
</dbReference>
<dbReference type="InterPro" id="IPR032675">
    <property type="entry name" value="LRR_dom_sf"/>
</dbReference>
<feature type="domain" description="HP" evidence="2">
    <location>
        <begin position="528"/>
        <end position="592"/>
    </location>
</feature>
<dbReference type="AlphaFoldDB" id="F4PGH7"/>
<dbReference type="SMART" id="SM00153">
    <property type="entry name" value="VHP"/>
    <property type="match status" value="1"/>
</dbReference>
<dbReference type="InterPro" id="IPR003128">
    <property type="entry name" value="Villin_headpiece"/>
</dbReference>
<dbReference type="SMART" id="SM00367">
    <property type="entry name" value="LRR_CC"/>
    <property type="match status" value="12"/>
</dbReference>
<reference evidence="4" key="1">
    <citation type="journal article" date="2011" name="Genome Res.">
        <title>Phylogeny-wide analysis of social amoeba genomes highlights ancient origins for complex intercellular communication.</title>
        <authorList>
            <person name="Heidel A.J."/>
            <person name="Lawal H.M."/>
            <person name="Felder M."/>
            <person name="Schilde C."/>
            <person name="Helps N.R."/>
            <person name="Tunggal B."/>
            <person name="Rivero F."/>
            <person name="John U."/>
            <person name="Schleicher M."/>
            <person name="Eichinger L."/>
            <person name="Platzer M."/>
            <person name="Noegel A.A."/>
            <person name="Schaap P."/>
            <person name="Gloeckner G."/>
        </authorList>
    </citation>
    <scope>NUCLEOTIDE SEQUENCE [LARGE SCALE GENOMIC DNA]</scope>
    <source>
        <strain evidence="4">SH3</strain>
    </source>
</reference>
<dbReference type="EMBL" id="GL883006">
    <property type="protein sequence ID" value="EGG24811.1"/>
    <property type="molecule type" value="Genomic_DNA"/>
</dbReference>
<dbReference type="InterPro" id="IPR057207">
    <property type="entry name" value="FBXL15_LRR"/>
</dbReference>
<dbReference type="PROSITE" id="PS51089">
    <property type="entry name" value="HP"/>
    <property type="match status" value="1"/>
</dbReference>
<dbReference type="KEGG" id="dfa:DFA_03056"/>
<protein>
    <recommendedName>
        <fullName evidence="2">HP domain-containing protein</fullName>
    </recommendedName>
</protein>
<dbReference type="GO" id="GO:0019005">
    <property type="term" value="C:SCF ubiquitin ligase complex"/>
    <property type="evidence" value="ECO:0007669"/>
    <property type="project" value="TreeGrafter"/>
</dbReference>
<dbReference type="Pfam" id="PF25372">
    <property type="entry name" value="DUF7885"/>
    <property type="match status" value="2"/>
</dbReference>
<dbReference type="InterPro" id="IPR001611">
    <property type="entry name" value="Leu-rich_rpt"/>
</dbReference>
<dbReference type="GeneID" id="14877269"/>
<organism evidence="3 4">
    <name type="scientific">Cavenderia fasciculata</name>
    <name type="common">Slime mold</name>
    <name type="synonym">Dictyostelium fasciculatum</name>
    <dbReference type="NCBI Taxonomy" id="261658"/>
    <lineage>
        <taxon>Eukaryota</taxon>
        <taxon>Amoebozoa</taxon>
        <taxon>Evosea</taxon>
        <taxon>Eumycetozoa</taxon>
        <taxon>Dictyostelia</taxon>
        <taxon>Acytosteliales</taxon>
        <taxon>Cavenderiaceae</taxon>
        <taxon>Cavenderia</taxon>
    </lineage>
</organism>
<feature type="region of interest" description="Disordered" evidence="1">
    <location>
        <begin position="475"/>
        <end position="495"/>
    </location>
</feature>
<dbReference type="InterPro" id="IPR036886">
    <property type="entry name" value="Villin_headpiece_dom_sf"/>
</dbReference>
<dbReference type="InterPro" id="IPR006553">
    <property type="entry name" value="Leu-rich_rpt_Cys-con_subtyp"/>
</dbReference>
<dbReference type="Pfam" id="PF13516">
    <property type="entry name" value="LRR_6"/>
    <property type="match status" value="1"/>
</dbReference>
<dbReference type="SUPFAM" id="SSF47050">
    <property type="entry name" value="VHP, Villin headpiece domain"/>
    <property type="match status" value="1"/>
</dbReference>
<evidence type="ECO:0000313" key="4">
    <source>
        <dbReference type="Proteomes" id="UP000007797"/>
    </source>
</evidence>
<proteinExistence type="predicted"/>